<dbReference type="InterPro" id="IPR014347">
    <property type="entry name" value="Tautomerase/MIF_sf"/>
</dbReference>
<evidence type="ECO:0000313" key="2">
    <source>
        <dbReference type="Proteomes" id="UP000322079"/>
    </source>
</evidence>
<proteinExistence type="predicted"/>
<dbReference type="EMBL" id="CP043473">
    <property type="protein sequence ID" value="QEL56711.1"/>
    <property type="molecule type" value="Genomic_DNA"/>
</dbReference>
<protein>
    <submittedName>
        <fullName evidence="1">5-carboxymethyl-2-hydroxymuconate isomerase</fullName>
    </submittedName>
</protein>
<dbReference type="InterPro" id="IPR004220">
    <property type="entry name" value="5-COMe_2-OHmuconate_Isoase"/>
</dbReference>
<dbReference type="AlphaFoldDB" id="A0A5C1DIX2"/>
<dbReference type="Pfam" id="PF02962">
    <property type="entry name" value="CHMI"/>
    <property type="match status" value="1"/>
</dbReference>
<dbReference type="GO" id="GO:0008704">
    <property type="term" value="F:5-carboxymethyl-2-hydroxymuconate delta-isomerase activity"/>
    <property type="evidence" value="ECO:0007669"/>
    <property type="project" value="InterPro"/>
</dbReference>
<reference evidence="1 2" key="1">
    <citation type="submission" date="2019-08" db="EMBL/GenBank/DDBJ databases">
        <title>Chromobacterium paludis, a novel bacterium isolated from a Maryland marsh pond.</title>
        <authorList>
            <person name="Blackburn M.B."/>
            <person name="Gundersen-Rindal D.E."/>
        </authorList>
    </citation>
    <scope>NUCLEOTIDE SEQUENCE [LARGE SCALE GENOMIC DNA]</scope>
    <source>
        <strain evidence="2">IIBBL 257-1</strain>
    </source>
</reference>
<evidence type="ECO:0000313" key="1">
    <source>
        <dbReference type="EMBL" id="QEL56711.1"/>
    </source>
</evidence>
<gene>
    <name evidence="1" type="ORF">FYK34_14640</name>
</gene>
<accession>A0A5C1DIX2</accession>
<keyword evidence="1" id="KW-0413">Isomerase</keyword>
<organism evidence="1 2">
    <name type="scientific">Chromobacterium paludis</name>
    <dbReference type="NCBI Taxonomy" id="2605945"/>
    <lineage>
        <taxon>Bacteria</taxon>
        <taxon>Pseudomonadati</taxon>
        <taxon>Pseudomonadota</taxon>
        <taxon>Betaproteobacteria</taxon>
        <taxon>Neisseriales</taxon>
        <taxon>Chromobacteriaceae</taxon>
        <taxon>Chromobacterium</taxon>
    </lineage>
</organism>
<sequence length="98" mass="10866">MLQSAHEAADASGLFQSHDIKVRRLPYQDYLVGGKDQDFVHIVCHILSGRSDEQKGMLADSLVRAACSWLPEVSVISCEVRDIVRANDSNRRQVMAPG</sequence>
<name>A0A5C1DIX2_9NEIS</name>
<dbReference type="Gene3D" id="3.30.429.10">
    <property type="entry name" value="Macrophage Migration Inhibitory Factor"/>
    <property type="match status" value="1"/>
</dbReference>
<keyword evidence="2" id="KW-1185">Reference proteome</keyword>
<dbReference type="SUPFAM" id="SSF55331">
    <property type="entry name" value="Tautomerase/MIF"/>
    <property type="match status" value="1"/>
</dbReference>
<dbReference type="Proteomes" id="UP000322079">
    <property type="component" value="Chromosome"/>
</dbReference>
<dbReference type="KEGG" id="chrm:FYK34_14640"/>